<dbReference type="EMBL" id="CP089391">
    <property type="protein sequence ID" value="WBL77638.1"/>
    <property type="molecule type" value="Genomic_DNA"/>
</dbReference>
<protein>
    <submittedName>
        <fullName evidence="4">Arm DNA-binding domain-containing protein</fullName>
    </submittedName>
</protein>
<dbReference type="InterPro" id="IPR038488">
    <property type="entry name" value="Integrase_DNA-bd_sf"/>
</dbReference>
<dbReference type="Proteomes" id="UP001179614">
    <property type="component" value="Chromosome"/>
</dbReference>
<keyword evidence="4" id="KW-0238">DNA-binding</keyword>
<dbReference type="Gene3D" id="3.30.160.390">
    <property type="entry name" value="Integrase, DNA-binding domain"/>
    <property type="match status" value="1"/>
</dbReference>
<name>A0ABY7MGZ8_9BRAD</name>
<dbReference type="Pfam" id="PF13356">
    <property type="entry name" value="Arm-DNA-bind_3"/>
    <property type="match status" value="1"/>
</dbReference>
<organism evidence="4 5">
    <name type="scientific">Bradyrhizobium xenonodulans</name>
    <dbReference type="NCBI Taxonomy" id="2736875"/>
    <lineage>
        <taxon>Bacteria</taxon>
        <taxon>Pseudomonadati</taxon>
        <taxon>Pseudomonadota</taxon>
        <taxon>Alphaproteobacteria</taxon>
        <taxon>Hyphomicrobiales</taxon>
        <taxon>Nitrobacteraceae</taxon>
        <taxon>Bradyrhizobium</taxon>
    </lineage>
</organism>
<evidence type="ECO:0000256" key="2">
    <source>
        <dbReference type="ARBA" id="ARBA00022908"/>
    </source>
</evidence>
<dbReference type="PANTHER" id="PTHR30629">
    <property type="entry name" value="PROPHAGE INTEGRASE"/>
    <property type="match status" value="1"/>
</dbReference>
<gene>
    <name evidence="4" type="ORF">I3J27_32215</name>
</gene>
<evidence type="ECO:0000256" key="1">
    <source>
        <dbReference type="ARBA" id="ARBA00008857"/>
    </source>
</evidence>
<comment type="similarity">
    <text evidence="1">Belongs to the 'phage' integrase family.</text>
</comment>
<accession>A0ABY7MGZ8</accession>
<evidence type="ECO:0000313" key="4">
    <source>
        <dbReference type="EMBL" id="WBL77638.1"/>
    </source>
</evidence>
<dbReference type="GO" id="GO:0003677">
    <property type="term" value="F:DNA binding"/>
    <property type="evidence" value="ECO:0007669"/>
    <property type="project" value="UniProtKB-KW"/>
</dbReference>
<keyword evidence="2" id="KW-0229">DNA integration</keyword>
<dbReference type="InterPro" id="IPR050808">
    <property type="entry name" value="Phage_Integrase"/>
</dbReference>
<proteinExistence type="inferred from homology"/>
<feature type="domain" description="Integrase DNA-binding" evidence="3">
    <location>
        <begin position="10"/>
        <end position="101"/>
    </location>
</feature>
<reference evidence="4" key="1">
    <citation type="submission" date="2021-12" db="EMBL/GenBank/DDBJ databases">
        <title>Bradyrhizobium xenonodulans sp. nov.</title>
        <authorList>
            <person name="Claassens R."/>
            <person name="Venter S.N."/>
            <person name="Beukes C.W."/>
            <person name="Stepkowski T."/>
            <person name="Steenkamp E.T."/>
        </authorList>
    </citation>
    <scope>NUCLEOTIDE SEQUENCE</scope>
    <source>
        <strain evidence="4">14AB</strain>
    </source>
</reference>
<dbReference type="PANTHER" id="PTHR30629:SF2">
    <property type="entry name" value="PROPHAGE INTEGRASE INTS-RELATED"/>
    <property type="match status" value="1"/>
</dbReference>
<evidence type="ECO:0000313" key="5">
    <source>
        <dbReference type="Proteomes" id="UP001179614"/>
    </source>
</evidence>
<keyword evidence="5" id="KW-1185">Reference proteome</keyword>
<evidence type="ECO:0000259" key="3">
    <source>
        <dbReference type="Pfam" id="PF13356"/>
    </source>
</evidence>
<dbReference type="InterPro" id="IPR025166">
    <property type="entry name" value="Integrase_DNA_bind_dom"/>
</dbReference>
<sequence>MTEPANQLTLTDTVIRNATLPPGKAQHYLHDDKLPGLALRMRATGGRTWVYLFTKPGVRGTQRKTLGAWPKYSEKAARKAATIAAGEVVKGLDPNDPKREARRQQAAEKQRTTLAALIVEDGPYQMSLTERQVVNWKPAMSALRRGLKDHAESGVGDLTRR</sequence>